<comment type="caution">
    <text evidence="2">The sequence shown here is derived from an EMBL/GenBank/DDBJ whole genome shotgun (WGS) entry which is preliminary data.</text>
</comment>
<dbReference type="Gene3D" id="2.130.10.130">
    <property type="entry name" value="Integrin alpha, N-terminal"/>
    <property type="match status" value="2"/>
</dbReference>
<dbReference type="InterPro" id="IPR028994">
    <property type="entry name" value="Integrin_alpha_N"/>
</dbReference>
<dbReference type="RefSeq" id="WP_184175750.1">
    <property type="nucleotide sequence ID" value="NZ_JACHGF010000005.1"/>
</dbReference>
<protein>
    <submittedName>
        <fullName evidence="2">Uncharacterized protein (DUF2141 family)</fullName>
    </submittedName>
</protein>
<organism evidence="2 3">
    <name type="scientific">Rhabdobacter roseus</name>
    <dbReference type="NCBI Taxonomy" id="1655419"/>
    <lineage>
        <taxon>Bacteria</taxon>
        <taxon>Pseudomonadati</taxon>
        <taxon>Bacteroidota</taxon>
        <taxon>Cytophagia</taxon>
        <taxon>Cytophagales</taxon>
        <taxon>Cytophagaceae</taxon>
        <taxon>Rhabdobacter</taxon>
    </lineage>
</organism>
<reference evidence="2 3" key="1">
    <citation type="submission" date="2020-08" db="EMBL/GenBank/DDBJ databases">
        <title>Genomic Encyclopedia of Type Strains, Phase IV (KMG-IV): sequencing the most valuable type-strain genomes for metagenomic binning, comparative biology and taxonomic classification.</title>
        <authorList>
            <person name="Goeker M."/>
        </authorList>
    </citation>
    <scope>NUCLEOTIDE SEQUENCE [LARGE SCALE GENOMIC DNA]</scope>
    <source>
        <strain evidence="2 3">DSM 105074</strain>
    </source>
</reference>
<accession>A0A840TP51</accession>
<dbReference type="PANTHER" id="PTHR46580">
    <property type="entry name" value="SENSOR KINASE-RELATED"/>
    <property type="match status" value="1"/>
</dbReference>
<dbReference type="AlphaFoldDB" id="A0A840TP51"/>
<dbReference type="Proteomes" id="UP000557307">
    <property type="component" value="Unassembled WGS sequence"/>
</dbReference>
<evidence type="ECO:0000313" key="2">
    <source>
        <dbReference type="EMBL" id="MBB5285521.1"/>
    </source>
</evidence>
<sequence>MEKKYIYLLGIFWIIGLSTASAQTAWFRRDTATVLRMADKTLLNPWAGGLNAAQYSKMHLNDDGVEDLVIFDRTNNKVSTFLADATTQTYRYAPVYEARFPATQNWMLLVDYNQDGHKELFTHTAQGVRVYRQRHSASGWEWVLFKPLLRTIGFSGPLNLLVVATDIPALLDIDDDGDLDIVTFEQLGNYAEMHLNISMEKYGVPDSLEFIRNGLCWGNFVKEECNDFSLGVDCGSLENPGGYSPVGRTLETARINHAGNALLLHDLNGDGKKDMLFGHVSCENLAVLYNTGTNRVGNFTSFSPNYPAQNPVNFIVFPAGYLEDVDFDGKKDLLAAPNVYVNEANLMDFRSSNWYFHNAGTDTNPNFVLQQKNFLQDHMLEVGENASPAFFDVDGDGDLDLVIGTGGVLRGNGFRASLWLLRNVGTTREPRYELASENYLGLADQRQVTNIKPQWADFNGDGVVDLGFGSTSGRDFRYQYIPNRAAPGQPVQLNLAEVVTLPIPTETQTGDTPHFYDVDGDGDLDLVVGKSQGNIYYYLNTGTASQPVYTLQTETLAGVGFNYPGRFAGLAVADIDLDGRPDLLTADQTGMVRVFHSGTWGQWSRRDSLLVEHPLTQQGYAPQLGTYLQPTVADYNGDGKPDLAVGTNAGGIHLFTNILSATITAPEPTYGWDVRLFPNPADRYLRVESAVAARVEVLNARGIPLYSTPFSVQAQQELVLSTEHWVPGLYLIRLSSVSGVLVRKIVVVR</sequence>
<proteinExistence type="predicted"/>
<dbReference type="Pfam" id="PF13517">
    <property type="entry name" value="FG-GAP_3"/>
    <property type="match status" value="2"/>
</dbReference>
<gene>
    <name evidence="2" type="ORF">HNQ92_003678</name>
</gene>
<dbReference type="InterPro" id="IPR026444">
    <property type="entry name" value="Secre_tail"/>
</dbReference>
<dbReference type="NCBIfam" id="TIGR04183">
    <property type="entry name" value="Por_Secre_tail"/>
    <property type="match status" value="1"/>
</dbReference>
<evidence type="ECO:0000313" key="3">
    <source>
        <dbReference type="Proteomes" id="UP000557307"/>
    </source>
</evidence>
<dbReference type="InterPro" id="IPR013517">
    <property type="entry name" value="FG-GAP"/>
</dbReference>
<keyword evidence="3" id="KW-1185">Reference proteome</keyword>
<dbReference type="PANTHER" id="PTHR46580:SF2">
    <property type="entry name" value="MAM DOMAIN-CONTAINING PROTEIN"/>
    <property type="match status" value="1"/>
</dbReference>
<dbReference type="Pfam" id="PF01839">
    <property type="entry name" value="FG-GAP"/>
    <property type="match status" value="1"/>
</dbReference>
<name>A0A840TP51_9BACT</name>
<dbReference type="SUPFAM" id="SSF69318">
    <property type="entry name" value="Integrin alpha N-terminal domain"/>
    <property type="match status" value="2"/>
</dbReference>
<evidence type="ECO:0000256" key="1">
    <source>
        <dbReference type="ARBA" id="ARBA00022729"/>
    </source>
</evidence>
<keyword evidence="1" id="KW-0732">Signal</keyword>
<dbReference type="EMBL" id="JACHGF010000005">
    <property type="protein sequence ID" value="MBB5285521.1"/>
    <property type="molecule type" value="Genomic_DNA"/>
</dbReference>